<name>A0A1M4UHV6_9BURK</name>
<evidence type="ECO:0000313" key="3">
    <source>
        <dbReference type="Proteomes" id="UP000184327"/>
    </source>
</evidence>
<dbReference type="AlphaFoldDB" id="A0A1M4UHV6"/>
<feature type="transmembrane region" description="Helical" evidence="1">
    <location>
        <begin position="116"/>
        <end position="137"/>
    </location>
</feature>
<dbReference type="STRING" id="1122156.SAMN02745117_00483"/>
<feature type="transmembrane region" description="Helical" evidence="1">
    <location>
        <begin position="16"/>
        <end position="35"/>
    </location>
</feature>
<dbReference type="InterPro" id="IPR036259">
    <property type="entry name" value="MFS_trans_sf"/>
</dbReference>
<proteinExistence type="predicted"/>
<dbReference type="SUPFAM" id="SSF103473">
    <property type="entry name" value="MFS general substrate transporter"/>
    <property type="match status" value="1"/>
</dbReference>
<protein>
    <recommendedName>
        <fullName evidence="4">Glycosyl transferase</fullName>
    </recommendedName>
</protein>
<gene>
    <name evidence="2" type="ORF">SAMN02745117_00483</name>
</gene>
<dbReference type="Gene3D" id="1.20.1250.20">
    <property type="entry name" value="MFS general substrate transporter like domains"/>
    <property type="match status" value="1"/>
</dbReference>
<keyword evidence="3" id="KW-1185">Reference proteome</keyword>
<dbReference type="RefSeq" id="WP_073354304.1">
    <property type="nucleotide sequence ID" value="NZ_FQUZ01000004.1"/>
</dbReference>
<evidence type="ECO:0000256" key="1">
    <source>
        <dbReference type="SAM" id="Phobius"/>
    </source>
</evidence>
<evidence type="ECO:0008006" key="4">
    <source>
        <dbReference type="Google" id="ProtNLM"/>
    </source>
</evidence>
<reference evidence="2 3" key="1">
    <citation type="submission" date="2016-11" db="EMBL/GenBank/DDBJ databases">
        <authorList>
            <person name="Jaros S."/>
            <person name="Januszkiewicz K."/>
            <person name="Wedrychowicz H."/>
        </authorList>
    </citation>
    <scope>NUCLEOTIDE SEQUENCE [LARGE SCALE GENOMIC DNA]</scope>
    <source>
        <strain evidence="2 3">DSM 16112</strain>
    </source>
</reference>
<dbReference type="OrthoDB" id="5516475at2"/>
<dbReference type="Proteomes" id="UP000184327">
    <property type="component" value="Unassembled WGS sequence"/>
</dbReference>
<dbReference type="EMBL" id="FQUZ01000004">
    <property type="protein sequence ID" value="SHE56238.1"/>
    <property type="molecule type" value="Genomic_DNA"/>
</dbReference>
<evidence type="ECO:0000313" key="2">
    <source>
        <dbReference type="EMBL" id="SHE56238.1"/>
    </source>
</evidence>
<feature type="transmembrane region" description="Helical" evidence="1">
    <location>
        <begin position="81"/>
        <end position="104"/>
    </location>
</feature>
<accession>A0A1M4UHV6</accession>
<keyword evidence="1" id="KW-0812">Transmembrane</keyword>
<sequence length="212" mass="22261">MASVPSTSLSSLEHRFLFVVAAWASFATMAVEVLFARIAASYFGSGIAVWGSIITVLLLAMAVGCLWGGRLSQKPRPHSAVLYRLVLGLSLSMLPLVLLAPVALAEISYWLPDSRYGSLLGAALLLSAPGVLAGVLAPYITRLIVTRVEEAGSRVGQLSAVTTLGSAAGTIVPSYYLVLWLEINTILLVTATVTAMLAIIGLLMQPPPATQP</sequence>
<feature type="transmembrane region" description="Helical" evidence="1">
    <location>
        <begin position="47"/>
        <end position="69"/>
    </location>
</feature>
<feature type="transmembrane region" description="Helical" evidence="1">
    <location>
        <begin position="158"/>
        <end position="177"/>
    </location>
</feature>
<organism evidence="2 3">
    <name type="scientific">Lampropedia hyalina DSM 16112</name>
    <dbReference type="NCBI Taxonomy" id="1122156"/>
    <lineage>
        <taxon>Bacteria</taxon>
        <taxon>Pseudomonadati</taxon>
        <taxon>Pseudomonadota</taxon>
        <taxon>Betaproteobacteria</taxon>
        <taxon>Burkholderiales</taxon>
        <taxon>Comamonadaceae</taxon>
        <taxon>Lampropedia</taxon>
    </lineage>
</organism>
<keyword evidence="1" id="KW-1133">Transmembrane helix</keyword>
<dbReference type="NCBIfam" id="NF037959">
    <property type="entry name" value="MFS_SpdSyn"/>
    <property type="match status" value="1"/>
</dbReference>
<feature type="transmembrane region" description="Helical" evidence="1">
    <location>
        <begin position="183"/>
        <end position="204"/>
    </location>
</feature>
<keyword evidence="1" id="KW-0472">Membrane</keyword>